<protein>
    <submittedName>
        <fullName evidence="1">Uncharacterized protein</fullName>
    </submittedName>
</protein>
<name>A0A5B8MMX4_9CHLO</name>
<organism evidence="1 2">
    <name type="scientific">Chloropicon primus</name>
    <dbReference type="NCBI Taxonomy" id="1764295"/>
    <lineage>
        <taxon>Eukaryota</taxon>
        <taxon>Viridiplantae</taxon>
        <taxon>Chlorophyta</taxon>
        <taxon>Chloropicophyceae</taxon>
        <taxon>Chloropicales</taxon>
        <taxon>Chloropicaceae</taxon>
        <taxon>Chloropicon</taxon>
    </lineage>
</organism>
<proteinExistence type="predicted"/>
<evidence type="ECO:0000313" key="2">
    <source>
        <dbReference type="Proteomes" id="UP000316726"/>
    </source>
</evidence>
<dbReference type="Proteomes" id="UP000316726">
    <property type="component" value="Chromosome 6"/>
</dbReference>
<reference evidence="1 2" key="1">
    <citation type="submission" date="2018-07" db="EMBL/GenBank/DDBJ databases">
        <title>The complete nuclear genome of the prasinophyte Chloropicon primus (CCMP1205).</title>
        <authorList>
            <person name="Pombert J.-F."/>
            <person name="Otis C."/>
            <person name="Turmel M."/>
            <person name="Lemieux C."/>
        </authorList>
    </citation>
    <scope>NUCLEOTIDE SEQUENCE [LARGE SCALE GENOMIC DNA]</scope>
    <source>
        <strain evidence="1 2">CCMP1205</strain>
    </source>
</reference>
<evidence type="ECO:0000313" key="1">
    <source>
        <dbReference type="EMBL" id="QDZ21863.1"/>
    </source>
</evidence>
<dbReference type="OrthoDB" id="506252at2759"/>
<dbReference type="STRING" id="1764295.A0A5B8MMX4"/>
<dbReference type="PANTHER" id="PTHR36391:SF1">
    <property type="entry name" value="FURRY"/>
    <property type="match status" value="1"/>
</dbReference>
<accession>A0A5B8MMX4</accession>
<dbReference type="AlphaFoldDB" id="A0A5B8MMX4"/>
<dbReference type="PANTHER" id="PTHR36391">
    <property type="entry name" value="FURRY"/>
    <property type="match status" value="1"/>
</dbReference>
<keyword evidence="2" id="KW-1185">Reference proteome</keyword>
<sequence>MAAKNVGGAMSKVKGFLDALPFKAPWKVAGPVVSSEWKSADLNVEEYRRNAPGQVQGEPPLIPRTTPDKVYDIRYWPRDTKREHMLVGGTNKRFQEVSWIETGLAVKPQNFCLKPPEKSAYRPFKATRKPLLDVTNDGYE</sequence>
<gene>
    <name evidence="1" type="ORF">A3770_06p43810</name>
</gene>
<dbReference type="EMBL" id="CP031039">
    <property type="protein sequence ID" value="QDZ21863.1"/>
    <property type="molecule type" value="Genomic_DNA"/>
</dbReference>